<evidence type="ECO:0000256" key="1">
    <source>
        <dbReference type="SAM" id="MobiDB-lite"/>
    </source>
</evidence>
<dbReference type="EMBL" id="ML210396">
    <property type="protein sequence ID" value="TFK18503.1"/>
    <property type="molecule type" value="Genomic_DNA"/>
</dbReference>
<evidence type="ECO:0000313" key="2">
    <source>
        <dbReference type="EMBL" id="TFK18503.1"/>
    </source>
</evidence>
<evidence type="ECO:0000313" key="3">
    <source>
        <dbReference type="Proteomes" id="UP000307440"/>
    </source>
</evidence>
<feature type="compositionally biased region" description="Basic and acidic residues" evidence="1">
    <location>
        <begin position="85"/>
        <end position="101"/>
    </location>
</feature>
<gene>
    <name evidence="2" type="ORF">FA15DRAFT_660640</name>
</gene>
<dbReference type="Proteomes" id="UP000307440">
    <property type="component" value="Unassembled WGS sequence"/>
</dbReference>
<dbReference type="AlphaFoldDB" id="A0A5C3KFM8"/>
<sequence length="164" mass="18137">MSPNSASSNLALARNALNGYKETHSTSSRCRTSKAASLGISDADRSCTSLSILLRNSAGPFRAQHRSSSNIRGTQGRLGEGFSNDDEKSDFMKRRREERGSRLKKGQTQRAKGEVEVATGSAQPQTRTEPANPTDQRRRTEIQFPHVRRATKPHQNMTSDIHDV</sequence>
<reference evidence="2 3" key="1">
    <citation type="journal article" date="2019" name="Nat. Ecol. Evol.">
        <title>Megaphylogeny resolves global patterns of mushroom evolution.</title>
        <authorList>
            <person name="Varga T."/>
            <person name="Krizsan K."/>
            <person name="Foldi C."/>
            <person name="Dima B."/>
            <person name="Sanchez-Garcia M."/>
            <person name="Sanchez-Ramirez S."/>
            <person name="Szollosi G.J."/>
            <person name="Szarkandi J.G."/>
            <person name="Papp V."/>
            <person name="Albert L."/>
            <person name="Andreopoulos W."/>
            <person name="Angelini C."/>
            <person name="Antonin V."/>
            <person name="Barry K.W."/>
            <person name="Bougher N.L."/>
            <person name="Buchanan P."/>
            <person name="Buyck B."/>
            <person name="Bense V."/>
            <person name="Catcheside P."/>
            <person name="Chovatia M."/>
            <person name="Cooper J."/>
            <person name="Damon W."/>
            <person name="Desjardin D."/>
            <person name="Finy P."/>
            <person name="Geml J."/>
            <person name="Haridas S."/>
            <person name="Hughes K."/>
            <person name="Justo A."/>
            <person name="Karasinski D."/>
            <person name="Kautmanova I."/>
            <person name="Kiss B."/>
            <person name="Kocsube S."/>
            <person name="Kotiranta H."/>
            <person name="LaButti K.M."/>
            <person name="Lechner B.E."/>
            <person name="Liimatainen K."/>
            <person name="Lipzen A."/>
            <person name="Lukacs Z."/>
            <person name="Mihaltcheva S."/>
            <person name="Morgado L.N."/>
            <person name="Niskanen T."/>
            <person name="Noordeloos M.E."/>
            <person name="Ohm R.A."/>
            <person name="Ortiz-Santana B."/>
            <person name="Ovrebo C."/>
            <person name="Racz N."/>
            <person name="Riley R."/>
            <person name="Savchenko A."/>
            <person name="Shiryaev A."/>
            <person name="Soop K."/>
            <person name="Spirin V."/>
            <person name="Szebenyi C."/>
            <person name="Tomsovsky M."/>
            <person name="Tulloss R.E."/>
            <person name="Uehling J."/>
            <person name="Grigoriev I.V."/>
            <person name="Vagvolgyi C."/>
            <person name="Papp T."/>
            <person name="Martin F.M."/>
            <person name="Miettinen O."/>
            <person name="Hibbett D.S."/>
            <person name="Nagy L.G."/>
        </authorList>
    </citation>
    <scope>NUCLEOTIDE SEQUENCE [LARGE SCALE GENOMIC DNA]</scope>
    <source>
        <strain evidence="2 3">CBS 121175</strain>
    </source>
</reference>
<keyword evidence="3" id="KW-1185">Reference proteome</keyword>
<proteinExistence type="predicted"/>
<name>A0A5C3KFM8_COPMA</name>
<organism evidence="2 3">
    <name type="scientific">Coprinopsis marcescibilis</name>
    <name type="common">Agaric fungus</name>
    <name type="synonym">Psathyrella marcescibilis</name>
    <dbReference type="NCBI Taxonomy" id="230819"/>
    <lineage>
        <taxon>Eukaryota</taxon>
        <taxon>Fungi</taxon>
        <taxon>Dikarya</taxon>
        <taxon>Basidiomycota</taxon>
        <taxon>Agaricomycotina</taxon>
        <taxon>Agaricomycetes</taxon>
        <taxon>Agaricomycetidae</taxon>
        <taxon>Agaricales</taxon>
        <taxon>Agaricineae</taxon>
        <taxon>Psathyrellaceae</taxon>
        <taxon>Coprinopsis</taxon>
    </lineage>
</organism>
<feature type="region of interest" description="Disordered" evidence="1">
    <location>
        <begin position="60"/>
        <end position="164"/>
    </location>
</feature>
<protein>
    <submittedName>
        <fullName evidence="2">Uncharacterized protein</fullName>
    </submittedName>
</protein>
<feature type="compositionally biased region" description="Polar residues" evidence="1">
    <location>
        <begin position="153"/>
        <end position="164"/>
    </location>
</feature>
<feature type="compositionally biased region" description="Polar residues" evidence="1">
    <location>
        <begin position="120"/>
        <end position="134"/>
    </location>
</feature>
<accession>A0A5C3KFM8</accession>